<evidence type="ECO:0000313" key="3">
    <source>
        <dbReference type="Proteomes" id="UP001157440"/>
    </source>
</evidence>
<reference evidence="3" key="1">
    <citation type="journal article" date="2019" name="Int. J. Syst. Evol. Microbiol.">
        <title>The Global Catalogue of Microorganisms (GCM) 10K type strain sequencing project: providing services to taxonomists for standard genome sequencing and annotation.</title>
        <authorList>
            <consortium name="The Broad Institute Genomics Platform"/>
            <consortium name="The Broad Institute Genome Sequencing Center for Infectious Disease"/>
            <person name="Wu L."/>
            <person name="Ma J."/>
        </authorList>
    </citation>
    <scope>NUCLEOTIDE SEQUENCE [LARGE SCALE GENOMIC DNA]</scope>
    <source>
        <strain evidence="3">NBRC 103632</strain>
    </source>
</reference>
<dbReference type="Proteomes" id="UP001157440">
    <property type="component" value="Unassembled WGS sequence"/>
</dbReference>
<protein>
    <submittedName>
        <fullName evidence="2">Uncharacterized protein</fullName>
    </submittedName>
</protein>
<comment type="caution">
    <text evidence="2">The sequence shown here is derived from an EMBL/GenBank/DDBJ whole genome shotgun (WGS) entry which is preliminary data.</text>
</comment>
<organism evidence="2 3">
    <name type="scientific">Methylobacterium tardum</name>
    <dbReference type="NCBI Taxonomy" id="374432"/>
    <lineage>
        <taxon>Bacteria</taxon>
        <taxon>Pseudomonadati</taxon>
        <taxon>Pseudomonadota</taxon>
        <taxon>Alphaproteobacteria</taxon>
        <taxon>Hyphomicrobiales</taxon>
        <taxon>Methylobacteriaceae</taxon>
        <taxon>Methylobacterium</taxon>
    </lineage>
</organism>
<name>A0AA37TG92_9HYPH</name>
<accession>A0AA37TG92</accession>
<keyword evidence="3" id="KW-1185">Reference proteome</keyword>
<sequence length="70" mass="7157">MYGLGSSTEAALTASASSPARPMTSAFGRPRASVWQTVEPNAISDGGTPVVSAADARVRRLAPITASQRP</sequence>
<dbReference type="EMBL" id="BSPL01000023">
    <property type="protein sequence ID" value="GLS72770.1"/>
    <property type="molecule type" value="Genomic_DNA"/>
</dbReference>
<proteinExistence type="predicted"/>
<feature type="compositionally biased region" description="Low complexity" evidence="1">
    <location>
        <begin position="1"/>
        <end position="20"/>
    </location>
</feature>
<feature type="region of interest" description="Disordered" evidence="1">
    <location>
        <begin position="1"/>
        <end position="31"/>
    </location>
</feature>
<gene>
    <name evidence="2" type="ORF">GCM10007890_47850</name>
</gene>
<dbReference type="AlphaFoldDB" id="A0AA37TG92"/>
<evidence type="ECO:0000313" key="2">
    <source>
        <dbReference type="EMBL" id="GLS72770.1"/>
    </source>
</evidence>
<evidence type="ECO:0000256" key="1">
    <source>
        <dbReference type="SAM" id="MobiDB-lite"/>
    </source>
</evidence>